<feature type="region of interest" description="Disordered" evidence="1">
    <location>
        <begin position="126"/>
        <end position="146"/>
    </location>
</feature>
<proteinExistence type="predicted"/>
<feature type="compositionally biased region" description="Low complexity" evidence="1">
    <location>
        <begin position="21"/>
        <end position="49"/>
    </location>
</feature>
<feature type="region of interest" description="Disordered" evidence="1">
    <location>
        <begin position="83"/>
        <end position="109"/>
    </location>
</feature>
<reference evidence="3" key="1">
    <citation type="submission" date="2025-08" db="UniProtKB">
        <authorList>
            <consortium name="RefSeq"/>
        </authorList>
    </citation>
    <scope>IDENTIFICATION</scope>
    <source>
        <strain evidence="3">14028-0561.14</strain>
        <tissue evidence="3">Whole fly</tissue>
    </source>
</reference>
<feature type="compositionally biased region" description="Low complexity" evidence="1">
    <location>
        <begin position="126"/>
        <end position="139"/>
    </location>
</feature>
<dbReference type="Proteomes" id="UP001652661">
    <property type="component" value="Chromosome 3R"/>
</dbReference>
<dbReference type="AlphaFoldDB" id="A0A6P4J1X1"/>
<dbReference type="RefSeq" id="XP_041630882.1">
    <property type="nucleotide sequence ID" value="XM_041774948.2"/>
</dbReference>
<evidence type="ECO:0000313" key="3">
    <source>
        <dbReference type="RefSeq" id="XP_041630882.1"/>
    </source>
</evidence>
<protein>
    <submittedName>
        <fullName evidence="3">Pneumococcal serine-rich repeat protein</fullName>
    </submittedName>
</protein>
<name>A0A6P4J1X1_DROKI</name>
<feature type="compositionally biased region" description="Acidic residues" evidence="1">
    <location>
        <begin position="170"/>
        <end position="180"/>
    </location>
</feature>
<keyword evidence="2" id="KW-1185">Reference proteome</keyword>
<sequence>MTPTICSDKKQLRETRRHHGVATVTTSSAAATTASSSSSSSSSASTSAAAATQVSSVLAYVAKGSMNPSSRRRPMRLQRRLPHFSARQAASSSTDTSSGVETEVEMDSSVHRMHLDEDSYSAARIQYHQQQQQQQHSSSDSNIKTVLQPNSFSSKHNRSAAAAVKLCEEVPTEEEDDDGGDSGYGYSQEPVKGLHLQQHYHHHNSDGLLSIAIKTIKLVQRNKLLQKRLTQLQLETSEFIASVLANPENRQFREKIAPKAEAKVSNVLLRH</sequence>
<evidence type="ECO:0000313" key="2">
    <source>
        <dbReference type="Proteomes" id="UP001652661"/>
    </source>
</evidence>
<gene>
    <name evidence="3" type="primary">Cipc</name>
</gene>
<accession>A0A6P4J1X1</accession>
<feature type="region of interest" description="Disordered" evidence="1">
    <location>
        <begin position="1"/>
        <end position="49"/>
    </location>
</feature>
<dbReference type="GeneID" id="108078871"/>
<organism evidence="2 3">
    <name type="scientific">Drosophila kikkawai</name>
    <name type="common">Fruit fly</name>
    <dbReference type="NCBI Taxonomy" id="30033"/>
    <lineage>
        <taxon>Eukaryota</taxon>
        <taxon>Metazoa</taxon>
        <taxon>Ecdysozoa</taxon>
        <taxon>Arthropoda</taxon>
        <taxon>Hexapoda</taxon>
        <taxon>Insecta</taxon>
        <taxon>Pterygota</taxon>
        <taxon>Neoptera</taxon>
        <taxon>Endopterygota</taxon>
        <taxon>Diptera</taxon>
        <taxon>Brachycera</taxon>
        <taxon>Muscomorpha</taxon>
        <taxon>Ephydroidea</taxon>
        <taxon>Drosophilidae</taxon>
        <taxon>Drosophila</taxon>
        <taxon>Sophophora</taxon>
    </lineage>
</organism>
<feature type="compositionally biased region" description="Polar residues" evidence="1">
    <location>
        <begin position="88"/>
        <end position="100"/>
    </location>
</feature>
<evidence type="ECO:0000256" key="1">
    <source>
        <dbReference type="SAM" id="MobiDB-lite"/>
    </source>
</evidence>
<feature type="region of interest" description="Disordered" evidence="1">
    <location>
        <begin position="167"/>
        <end position="188"/>
    </location>
</feature>